<organism evidence="1 2">
    <name type="scientific">Salmonella phage PVPSE1</name>
    <dbReference type="NCBI Taxonomy" id="889338"/>
    <lineage>
        <taxon>Viruses</taxon>
        <taxon>Duplodnaviria</taxon>
        <taxon>Heunggongvirae</taxon>
        <taxon>Uroviricota</taxon>
        <taxon>Caudoviricetes</taxon>
        <taxon>Vequintavirinae</taxon>
        <taxon>Seunavirus</taxon>
        <taxon>Seunavirus PVPSE1</taxon>
    </lineage>
</organism>
<dbReference type="RefSeq" id="YP_004894043.1">
    <property type="nucleotide sequence ID" value="NC_016071.1"/>
</dbReference>
<reference evidence="1 2" key="1">
    <citation type="journal article" date="2011" name="J. Virol.">
        <title>Genomic and proteomic characterization of the broad host range Salmonella phage PVP-SE1 - The creation of a new phage genus.</title>
        <authorList>
            <person name="Santos S.B."/>
            <person name="Kropinski A.M."/>
            <person name="Ceyssens P.J."/>
            <person name="Ackermann H.W."/>
            <person name="Villegas A."/>
            <person name="Lavigne R."/>
            <person name="Krylov V.N."/>
            <person name="Carvalho C.M."/>
            <person name="Ferreira E.C."/>
            <person name="Azeredo J."/>
        </authorList>
    </citation>
    <scope>NUCLEOTIDE SEQUENCE [LARGE SCALE GENOMIC DNA]</scope>
    <source>
        <strain evidence="1">PVP-SE1</strain>
    </source>
</reference>
<dbReference type="OrthoDB" id="28043at10239"/>
<dbReference type="Proteomes" id="UP000008530">
    <property type="component" value="Segment"/>
</dbReference>
<keyword evidence="2" id="KW-1185">Reference proteome</keyword>
<sequence>MSKDSVYVIYDKEDDCLWHHKAKIGWISSGAAKNAWNLGKKIKFDNQNRYVVVCVNELLVKSLIEEKRNDNE</sequence>
<evidence type="ECO:0000313" key="2">
    <source>
        <dbReference type="Proteomes" id="UP000008530"/>
    </source>
</evidence>
<proteinExistence type="predicted"/>
<gene>
    <name evidence="1" type="primary">236</name>
</gene>
<dbReference type="GeneID" id="11258217"/>
<dbReference type="EMBL" id="GU070616">
    <property type="protein sequence ID" value="ADP02632.1"/>
    <property type="molecule type" value="Genomic_DNA"/>
</dbReference>
<evidence type="ECO:0000313" key="1">
    <source>
        <dbReference type="EMBL" id="ADP02632.1"/>
    </source>
</evidence>
<dbReference type="KEGG" id="vg:11258217"/>
<name>G3BMA2_9CAUD</name>
<accession>G3BMA2</accession>
<protein>
    <submittedName>
        <fullName evidence="1">Uncharacterized protein 236</fullName>
    </submittedName>
</protein>